<dbReference type="PANTHER" id="PTHR36845:SF1">
    <property type="entry name" value="HYDROLASE, PUTATIVE (AFU_ORTHOLOGUE AFUA_7G05090)-RELATED"/>
    <property type="match status" value="1"/>
</dbReference>
<dbReference type="InterPro" id="IPR008928">
    <property type="entry name" value="6-hairpin_glycosidase_sf"/>
</dbReference>
<name>A0ABZ0W8N5_9BACT</name>
<dbReference type="InterPro" id="IPR008929">
    <property type="entry name" value="Chondroitin_lyas"/>
</dbReference>
<dbReference type="InterPro" id="IPR008397">
    <property type="entry name" value="Alginate_lyase_dom"/>
</dbReference>
<evidence type="ECO:0000256" key="5">
    <source>
        <dbReference type="SAM" id="SignalP"/>
    </source>
</evidence>
<dbReference type="PANTHER" id="PTHR36845">
    <property type="entry name" value="HYDROLASE, PUTATIVE (AFU_ORTHOLOGUE AFUA_7G05090)-RELATED"/>
    <property type="match status" value="1"/>
</dbReference>
<dbReference type="InterPro" id="IPR012341">
    <property type="entry name" value="6hp_glycosidase-like_sf"/>
</dbReference>
<dbReference type="InterPro" id="IPR010905">
    <property type="entry name" value="Glyco_hydro_88"/>
</dbReference>
<evidence type="ECO:0000313" key="7">
    <source>
        <dbReference type="EMBL" id="WQD38862.1"/>
    </source>
</evidence>
<reference evidence="7 8" key="1">
    <citation type="submission" date="2023-12" db="EMBL/GenBank/DDBJ databases">
        <title>Genome sequencing and assembly of bacterial species from a model synthetic community.</title>
        <authorList>
            <person name="Hogle S.L."/>
        </authorList>
    </citation>
    <scope>NUCLEOTIDE SEQUENCE [LARGE SCALE GENOMIC DNA]</scope>
    <source>
        <strain evidence="7 8">HAMBI_3031</strain>
    </source>
</reference>
<dbReference type="RefSeq" id="WP_211316564.1">
    <property type="nucleotide sequence ID" value="NZ_CP139960.1"/>
</dbReference>
<accession>A0ABZ0W8N5</accession>
<protein>
    <submittedName>
        <fullName evidence="7">Alginate lyase family protein</fullName>
    </submittedName>
</protein>
<evidence type="ECO:0000256" key="1">
    <source>
        <dbReference type="ARBA" id="ARBA00022729"/>
    </source>
</evidence>
<dbReference type="EMBL" id="CP139960">
    <property type="protein sequence ID" value="WQD38862.1"/>
    <property type="molecule type" value="Genomic_DNA"/>
</dbReference>
<proteinExistence type="inferred from homology"/>
<evidence type="ECO:0000256" key="2">
    <source>
        <dbReference type="ARBA" id="ARBA00022801"/>
    </source>
</evidence>
<dbReference type="Gene3D" id="1.50.10.10">
    <property type="match status" value="1"/>
</dbReference>
<dbReference type="Gene3D" id="1.50.10.100">
    <property type="entry name" value="Chondroitin AC/alginate lyase"/>
    <property type="match status" value="1"/>
</dbReference>
<keyword evidence="3 7" id="KW-0456">Lyase</keyword>
<keyword evidence="2" id="KW-0378">Hydrolase</keyword>
<sequence length="775" mass="88399">MRKICWVVLFLLASKTGLQAQWLWDAKKMHAIKSRLTSLTYASAYSALMAQADRDLSRNTYSVVQKKGVAPSGDKHDYVSLSRYWWPNPNTADGLPYVYKDGQSNPELERYDRNTLGDMCAAVKNLSLAFFYSGEEKYAQKAVKLLRAWFLDKATLMNPNLEYSQFIPGKDNSKGRPEGLIDSYSFVELLNSIQLLKTSKSYTTNDEEGLKRWFGRFAKWLQESQQGKKEKAAKNNHATAYDSQLIYYLLFSGNEPAARDIINDFASKRIFAQIEPDGKQPNELWRTLAYHYSQYNLSHMLDVCAVASKLGVNLLDKKSADGRSIYTAMDYLVSFLGKEVGSWPYKQISGWEAKQQDICKDLVRILDMNPSLQVYQALFQKYARQDIADQWRLLYGADDLVSRFFTFASAQFDYAMNRVEAVYNESANKKAVLPRSVDKEGKLALVAPRDWCSGFFPGSLWMMYGYTGADKWRTAADRYTRLVEPEKNDRSSHDVGFKINCSYGNGYHLTKNAGYKSVIVQAAATLSKRFNPGVGAIRSWDFNREVWQYPVIIDNMMNLELLFEAARLTGNQDYYRIADTHAATTLKNHFRPDYSSYHVVDYDTATSKVRKKNTHQGYADGSAWARGQAWALYGYTMSYRYTRNPSYLKQAQGVAQFILKNRHLPADLIPYWDYNDPAIPKAPRDASAACITASALYELARYSPNDSSFYSQTGDAIVGNLLQYYQAKEKADEGFLLLHSTGHYPHHSEVDVPISYADYYFLEALTRRKGLEAGL</sequence>
<dbReference type="InterPro" id="IPR052369">
    <property type="entry name" value="UG_Glycosaminoglycan_Hydrolase"/>
</dbReference>
<dbReference type="GO" id="GO:0016829">
    <property type="term" value="F:lyase activity"/>
    <property type="evidence" value="ECO:0007669"/>
    <property type="project" value="UniProtKB-KW"/>
</dbReference>
<organism evidence="7 8">
    <name type="scientific">Niabella yanshanensis</name>
    <dbReference type="NCBI Taxonomy" id="577386"/>
    <lineage>
        <taxon>Bacteria</taxon>
        <taxon>Pseudomonadati</taxon>
        <taxon>Bacteroidota</taxon>
        <taxon>Chitinophagia</taxon>
        <taxon>Chitinophagales</taxon>
        <taxon>Chitinophagaceae</taxon>
        <taxon>Niabella</taxon>
    </lineage>
</organism>
<feature type="signal peptide" evidence="5">
    <location>
        <begin position="1"/>
        <end position="20"/>
    </location>
</feature>
<gene>
    <name evidence="7" type="ORF">U0035_01725</name>
</gene>
<dbReference type="Proteomes" id="UP001325680">
    <property type="component" value="Chromosome"/>
</dbReference>
<comment type="similarity">
    <text evidence="4">Belongs to the glycosyl hydrolase 88 family.</text>
</comment>
<evidence type="ECO:0000256" key="3">
    <source>
        <dbReference type="ARBA" id="ARBA00023239"/>
    </source>
</evidence>
<evidence type="ECO:0000259" key="6">
    <source>
        <dbReference type="Pfam" id="PF05426"/>
    </source>
</evidence>
<dbReference type="Pfam" id="PF07470">
    <property type="entry name" value="Glyco_hydro_88"/>
    <property type="match status" value="1"/>
</dbReference>
<dbReference type="SUPFAM" id="SSF48208">
    <property type="entry name" value="Six-hairpin glycosidases"/>
    <property type="match status" value="1"/>
</dbReference>
<evidence type="ECO:0000313" key="8">
    <source>
        <dbReference type="Proteomes" id="UP001325680"/>
    </source>
</evidence>
<keyword evidence="8" id="KW-1185">Reference proteome</keyword>
<feature type="chain" id="PRO_5045545244" evidence="5">
    <location>
        <begin position="21"/>
        <end position="775"/>
    </location>
</feature>
<dbReference type="Pfam" id="PF05426">
    <property type="entry name" value="Alginate_lyase"/>
    <property type="match status" value="1"/>
</dbReference>
<dbReference type="SUPFAM" id="SSF48230">
    <property type="entry name" value="Chondroitin AC/alginate lyase"/>
    <property type="match status" value="1"/>
</dbReference>
<evidence type="ECO:0000256" key="4">
    <source>
        <dbReference type="ARBA" id="ARBA00038358"/>
    </source>
</evidence>
<keyword evidence="1 5" id="KW-0732">Signal</keyword>
<feature type="domain" description="Alginate lyase" evidence="6">
    <location>
        <begin position="66"/>
        <end position="337"/>
    </location>
</feature>